<dbReference type="InterPro" id="IPR011993">
    <property type="entry name" value="PH-like_dom_sf"/>
</dbReference>
<dbReference type="InterPro" id="IPR018490">
    <property type="entry name" value="cNMP-bd_dom_sf"/>
</dbReference>
<evidence type="ECO:0000313" key="3">
    <source>
        <dbReference type="EMBL" id="KAF0737502.1"/>
    </source>
</evidence>
<evidence type="ECO:0000313" key="4">
    <source>
        <dbReference type="Proteomes" id="UP000481153"/>
    </source>
</evidence>
<protein>
    <recommendedName>
        <fullName evidence="2">Cyclic nucleotide-binding domain-containing protein</fullName>
    </recommendedName>
</protein>
<dbReference type="VEuPathDB" id="FungiDB:AeMF1_015579"/>
<feature type="domain" description="Cyclic nucleotide-binding" evidence="2">
    <location>
        <begin position="244"/>
        <end position="337"/>
    </location>
</feature>
<dbReference type="EMBL" id="VJMJ01000084">
    <property type="protein sequence ID" value="KAF0737502.1"/>
    <property type="molecule type" value="Genomic_DNA"/>
</dbReference>
<dbReference type="SMART" id="SM00100">
    <property type="entry name" value="cNMP"/>
    <property type="match status" value="3"/>
</dbReference>
<feature type="region of interest" description="Disordered" evidence="1">
    <location>
        <begin position="703"/>
        <end position="729"/>
    </location>
</feature>
<feature type="region of interest" description="Disordered" evidence="1">
    <location>
        <begin position="1368"/>
        <end position="1396"/>
    </location>
</feature>
<dbReference type="InterPro" id="IPR000595">
    <property type="entry name" value="cNMP-bd_dom"/>
</dbReference>
<dbReference type="CDD" id="cd00038">
    <property type="entry name" value="CAP_ED"/>
    <property type="match status" value="1"/>
</dbReference>
<dbReference type="Gene3D" id="2.60.120.10">
    <property type="entry name" value="Jelly Rolls"/>
    <property type="match status" value="5"/>
</dbReference>
<name>A0A6G0XBK9_9STRA</name>
<accession>A0A6G0XBK9</accession>
<dbReference type="PROSITE" id="PS50042">
    <property type="entry name" value="CNMP_BINDING_3"/>
    <property type="match status" value="3"/>
</dbReference>
<dbReference type="Gene3D" id="2.30.29.30">
    <property type="entry name" value="Pleckstrin-homology domain (PH domain)/Phosphotyrosine-binding domain (PTB)"/>
    <property type="match status" value="1"/>
</dbReference>
<comment type="caution">
    <text evidence="3">The sequence shown here is derived from an EMBL/GenBank/DDBJ whole genome shotgun (WGS) entry which is preliminary data.</text>
</comment>
<keyword evidence="4" id="KW-1185">Reference proteome</keyword>
<feature type="domain" description="Cyclic nucleotide-binding" evidence="2">
    <location>
        <begin position="862"/>
        <end position="965"/>
    </location>
</feature>
<dbReference type="PANTHER" id="PTHR23011">
    <property type="entry name" value="CYCLIC NUCLEOTIDE-BINDING DOMAIN CONTAINING PROTEIN"/>
    <property type="match status" value="1"/>
</dbReference>
<proteinExistence type="predicted"/>
<dbReference type="SUPFAM" id="SSF50729">
    <property type="entry name" value="PH domain-like"/>
    <property type="match status" value="1"/>
</dbReference>
<dbReference type="InterPro" id="IPR014710">
    <property type="entry name" value="RmlC-like_jellyroll"/>
</dbReference>
<dbReference type="CDD" id="cd00821">
    <property type="entry name" value="PH"/>
    <property type="match status" value="1"/>
</dbReference>
<dbReference type="PANTHER" id="PTHR23011:SF28">
    <property type="entry name" value="CYCLIC NUCLEOTIDE-BINDING DOMAIN CONTAINING PROTEIN"/>
    <property type="match status" value="1"/>
</dbReference>
<feature type="domain" description="Cyclic nucleotide-binding" evidence="2">
    <location>
        <begin position="80"/>
        <end position="207"/>
    </location>
</feature>
<evidence type="ECO:0000256" key="1">
    <source>
        <dbReference type="SAM" id="MobiDB-lite"/>
    </source>
</evidence>
<dbReference type="Proteomes" id="UP000481153">
    <property type="component" value="Unassembled WGS sequence"/>
</dbReference>
<sequence length="1546" mass="171841">MTSVVVGAECGLSDITGKQANHPRKFSVLAQEATVAVTIRKDTFDRATAYMGAKTNSVFARQDVHDEGTALATYLSHFPFMEQLSTLNQKRVLDECRERKLRKLEPLLAPGASTFDMVIVLSGCLGSYRLERSVTTTTSLVGTAKTKQYGTQIGQVTSGECYGDLNIASGLAVDCREDGIATFTSSLIAEETTEVVLVDRRQVARLLTDQVPTTDFDVLVSKPPLERSWSQVGEIRQWLLKFFVFQQFPDRVITRLAETALGTALIPNKVIFNKSSDADAFYFVMAGAVTIQECPSNGTILPGDIFGIEEIQLKRKRQRIASATSDAFLVKFPKAVYWECIHCLASDIVWTPATRLLSMQKDSTLSTDEINDVAKLLRNLRVFAHVPLTLLVEIVPYMTVQTLSSGDVVCMEDTPCDTFVALLAGHVSCHSRDHTNEALGIFHDHAFVRVPSMQEETVFPSPLHAAAEKKFAALYGNVIHVLHARDVCRTGVFDTSTGMRRYHVTLVALTPSTTILTISDHNLTYVVERLVPWSTAKEDSLKAWIEQGERNAAASFGQDDMLELLKHFRFPFPWPLEKAALHLSCVKLQPGDVVVRAGEVLRHLVVVLKGHLVISVVQPRLNAAPIVHAMHANAFAKLLTSNFQSTSKTLASLRDARRLSTVLPSIAKMSRSTPWWQKRASATMAPPDTGRRRSSALRSLMENQPAEGTHDHGDPQHAHGHPDKSPTKPLVTFMAGDVWGAELVFARSWTSLHDVVAETPTEVLLIPRDVLVELRLEELAAATKKNEIQAKRMYDHNQLERVVMFVHRLAKAHWKRANNKVVEKMLSSSAAANAKPKFWRLLDQAASQRVKLIIKHLSGMELFQSMSDATISSIVASARYDTVEKGDVIYKAGDAPKRYHVVVSGAIGLYSAYPHLQDECLHVIHDSGGFGEFEILTKQLSRSLSAVAEDSTKLISFAAPSFLELWDAAKLDQMRAEVAFFQQLHWTRRLEMDKLAHIYHSAQALSYPKGGQIVQLHATLNHCFIIKQGSCFMGNIFDLEATNGLTDQVETMHVTTNLAHMCKGQTLWVLGRAEFSLTAAEPETIVCCISLDLLKQVLPKHFLARLERQIEQYAEYHAAQSNALKERAIAVLNARAQVYSSGGGGADSDMFLPPFDHGKHEMTLTDVVAATPLSLTHIQTNQELESAPLHEVRPPTTATTTSSLPLSAPSTMFGSFWRGRRLARLNKVKPVVDKPAARPSSRSEALAASIAPAPPRPLTPPSFFTTELPESHLVVAMGQFYLERYDVNSPFRTLRLEALPKTPTSATTAVAPAQTPPQVLLYHLDKDPPPTPDEGRRGNIATPGRKLVKRPTNVSNIVLDPSINHQANREKMRKVPFKQRKHSVLAAPKGTPPSEVHKTGKLAIRVVGSHNHRRQSHEHMVAVLHGSSLRLYLHEHDVNQRDMTQHEWNLTKSVQITEWPEDAQSPCDFLIHFDDNSIVWFTAVSMEEKAKWVAMLHRACHRDEHDASSTKLSMQQSRILPSQPRLQTTVMEVDLPEISYVVDLEH</sequence>
<dbReference type="Pfam" id="PF00027">
    <property type="entry name" value="cNMP_binding"/>
    <property type="match status" value="1"/>
</dbReference>
<gene>
    <name evidence="3" type="ORF">Ae201684_006661</name>
</gene>
<organism evidence="3 4">
    <name type="scientific">Aphanomyces euteiches</name>
    <dbReference type="NCBI Taxonomy" id="100861"/>
    <lineage>
        <taxon>Eukaryota</taxon>
        <taxon>Sar</taxon>
        <taxon>Stramenopiles</taxon>
        <taxon>Oomycota</taxon>
        <taxon>Saprolegniomycetes</taxon>
        <taxon>Saprolegniales</taxon>
        <taxon>Verrucalvaceae</taxon>
        <taxon>Aphanomyces</taxon>
    </lineage>
</organism>
<feature type="region of interest" description="Disordered" evidence="1">
    <location>
        <begin position="1233"/>
        <end position="1253"/>
    </location>
</feature>
<evidence type="ECO:0000259" key="2">
    <source>
        <dbReference type="PROSITE" id="PS50042"/>
    </source>
</evidence>
<feature type="compositionally biased region" description="Basic residues" evidence="1">
    <location>
        <begin position="1371"/>
        <end position="1383"/>
    </location>
</feature>
<dbReference type="SUPFAM" id="SSF51206">
    <property type="entry name" value="cAMP-binding domain-like"/>
    <property type="match status" value="6"/>
</dbReference>
<feature type="compositionally biased region" description="Basic and acidic residues" evidence="1">
    <location>
        <begin position="708"/>
        <end position="726"/>
    </location>
</feature>
<dbReference type="InterPro" id="IPR001849">
    <property type="entry name" value="PH_domain"/>
</dbReference>
<reference evidence="3 4" key="1">
    <citation type="submission" date="2019-07" db="EMBL/GenBank/DDBJ databases">
        <title>Genomics analysis of Aphanomyces spp. identifies a new class of oomycete effector associated with host adaptation.</title>
        <authorList>
            <person name="Gaulin E."/>
        </authorList>
    </citation>
    <scope>NUCLEOTIDE SEQUENCE [LARGE SCALE GENOMIC DNA]</scope>
    <source>
        <strain evidence="3 4">ATCC 201684</strain>
    </source>
</reference>
<dbReference type="SMART" id="SM00233">
    <property type="entry name" value="PH"/>
    <property type="match status" value="1"/>
</dbReference>